<keyword evidence="10" id="KW-0560">Oxidoreductase</keyword>
<evidence type="ECO:0000256" key="17">
    <source>
        <dbReference type="SAM" id="Phobius"/>
    </source>
</evidence>
<dbReference type="InterPro" id="IPR014210">
    <property type="entry name" value="Cyt_o_ubiqinol_oxidase_su4"/>
</dbReference>
<evidence type="ECO:0000256" key="6">
    <source>
        <dbReference type="ARBA" id="ARBA00022475"/>
    </source>
</evidence>
<dbReference type="PANTHER" id="PTHR36835:SF1">
    <property type="entry name" value="CYTOCHROME BO(3) UBIQUINOL OXIDASE SUBUNIT 4"/>
    <property type="match status" value="1"/>
</dbReference>
<evidence type="ECO:0000256" key="4">
    <source>
        <dbReference type="ARBA" id="ARBA00014689"/>
    </source>
</evidence>
<evidence type="ECO:0000256" key="1">
    <source>
        <dbReference type="ARBA" id="ARBA00004651"/>
    </source>
</evidence>
<comment type="similarity">
    <text evidence="2">Belongs to the cytochrome c oxidase bacterial subunit 4 family.</text>
</comment>
<dbReference type="GO" id="GO:0009486">
    <property type="term" value="F:cytochrome bo3 ubiquinol oxidase activity"/>
    <property type="evidence" value="ECO:0007669"/>
    <property type="project" value="InterPro"/>
</dbReference>
<evidence type="ECO:0000256" key="9">
    <source>
        <dbReference type="ARBA" id="ARBA00022989"/>
    </source>
</evidence>
<evidence type="ECO:0000313" key="19">
    <source>
        <dbReference type="Proteomes" id="UP000033618"/>
    </source>
</evidence>
<feature type="transmembrane region" description="Helical" evidence="17">
    <location>
        <begin position="85"/>
        <end position="106"/>
    </location>
</feature>
<dbReference type="Pfam" id="PF03626">
    <property type="entry name" value="COX4_pro"/>
    <property type="match status" value="1"/>
</dbReference>
<dbReference type="STRING" id="28092.WM40_09610"/>
<keyword evidence="7 17" id="KW-0812">Transmembrane</keyword>
<accession>A0A0F5K1T1</accession>
<evidence type="ECO:0000256" key="13">
    <source>
        <dbReference type="ARBA" id="ARBA00030071"/>
    </source>
</evidence>
<name>A0A0F5K1T1_9BURK</name>
<dbReference type="AlphaFoldDB" id="A0A0F5K1T1"/>
<keyword evidence="19" id="KW-1185">Reference proteome</keyword>
<evidence type="ECO:0000313" key="18">
    <source>
        <dbReference type="EMBL" id="KKB63890.1"/>
    </source>
</evidence>
<dbReference type="PATRIC" id="fig|28092.6.peg.2262"/>
<dbReference type="InterPro" id="IPR005171">
    <property type="entry name" value="Cyt_c_oxidase_su4_prok"/>
</dbReference>
<evidence type="ECO:0000256" key="16">
    <source>
        <dbReference type="ARBA" id="ARBA00032185"/>
    </source>
</evidence>
<evidence type="ECO:0000256" key="14">
    <source>
        <dbReference type="ARBA" id="ARBA00030211"/>
    </source>
</evidence>
<dbReference type="GO" id="GO:0009319">
    <property type="term" value="C:cytochrome o ubiquinol oxidase complex"/>
    <property type="evidence" value="ECO:0007669"/>
    <property type="project" value="TreeGrafter"/>
</dbReference>
<keyword evidence="11 17" id="KW-0472">Membrane</keyword>
<dbReference type="GO" id="GO:0015990">
    <property type="term" value="P:electron transport coupled proton transport"/>
    <property type="evidence" value="ECO:0007669"/>
    <property type="project" value="InterPro"/>
</dbReference>
<comment type="function">
    <text evidence="12">Cytochrome bo(3) ubiquinol terminal oxidase is the component of the aerobic respiratory chain of E.coli that predominates when cells are grown at high aeration. Has proton pump activity across the membrane in addition to electron transfer, pumping 2 protons/electron.</text>
</comment>
<comment type="subunit">
    <text evidence="3">Heterooctamer of two A chains, two B chains, two C chains and two D chains.</text>
</comment>
<evidence type="ECO:0000256" key="8">
    <source>
        <dbReference type="ARBA" id="ARBA00022982"/>
    </source>
</evidence>
<evidence type="ECO:0000256" key="3">
    <source>
        <dbReference type="ARBA" id="ARBA00011700"/>
    </source>
</evidence>
<evidence type="ECO:0000256" key="15">
    <source>
        <dbReference type="ARBA" id="ARBA00031887"/>
    </source>
</evidence>
<comment type="subcellular location">
    <subcellularLocation>
        <location evidence="1">Cell membrane</location>
        <topology evidence="1">Multi-pass membrane protein</topology>
    </subcellularLocation>
</comment>
<sequence>MANTNTHSHDGHGAGGEGHGSYKSYIIGFIFSVILTALSFGVVMGEMFPPGTEVPVLAILALVQVLVHLTYFLHMNGTSAQRWNVVAFTFTVLTAAIVIGGSIWIMHNVATNMMLR</sequence>
<gene>
    <name evidence="18" type="ORF">WM40_09610</name>
</gene>
<keyword evidence="8" id="KW-0249">Electron transport</keyword>
<dbReference type="GO" id="GO:0005886">
    <property type="term" value="C:plasma membrane"/>
    <property type="evidence" value="ECO:0007669"/>
    <property type="project" value="UniProtKB-SubCell"/>
</dbReference>
<evidence type="ECO:0000256" key="2">
    <source>
        <dbReference type="ARBA" id="ARBA00008079"/>
    </source>
</evidence>
<evidence type="ECO:0000256" key="11">
    <source>
        <dbReference type="ARBA" id="ARBA00023136"/>
    </source>
</evidence>
<evidence type="ECO:0000256" key="5">
    <source>
        <dbReference type="ARBA" id="ARBA00022448"/>
    </source>
</evidence>
<protein>
    <recommendedName>
        <fullName evidence="4">Cytochrome bo(3) ubiquinol oxidase subunit 4</fullName>
    </recommendedName>
    <alternativeName>
        <fullName evidence="16">Cytochrome o ubiquinol oxidase subunit 4</fullName>
    </alternativeName>
    <alternativeName>
        <fullName evidence="13">Oxidase bo(3) subunit 4</fullName>
    </alternativeName>
    <alternativeName>
        <fullName evidence="14">Ubiquinol oxidase polypeptide IV</fullName>
    </alternativeName>
    <alternativeName>
        <fullName evidence="15">Ubiquinol oxidase subunit 4</fullName>
    </alternativeName>
</protein>
<keyword evidence="9 17" id="KW-1133">Transmembrane helix</keyword>
<dbReference type="NCBIfam" id="TIGR02847">
    <property type="entry name" value="CyoD"/>
    <property type="match status" value="1"/>
</dbReference>
<organism evidence="18 19">
    <name type="scientific">Robbsia andropogonis</name>
    <dbReference type="NCBI Taxonomy" id="28092"/>
    <lineage>
        <taxon>Bacteria</taxon>
        <taxon>Pseudomonadati</taxon>
        <taxon>Pseudomonadota</taxon>
        <taxon>Betaproteobacteria</taxon>
        <taxon>Burkholderiales</taxon>
        <taxon>Burkholderiaceae</taxon>
        <taxon>Robbsia</taxon>
    </lineage>
</organism>
<dbReference type="GO" id="GO:0019646">
    <property type="term" value="P:aerobic electron transport chain"/>
    <property type="evidence" value="ECO:0007669"/>
    <property type="project" value="TreeGrafter"/>
</dbReference>
<feature type="transmembrane region" description="Helical" evidence="17">
    <location>
        <begin position="54"/>
        <end position="73"/>
    </location>
</feature>
<evidence type="ECO:0000256" key="7">
    <source>
        <dbReference type="ARBA" id="ARBA00022692"/>
    </source>
</evidence>
<dbReference type="EMBL" id="LAQU01000007">
    <property type="protein sequence ID" value="KKB63890.1"/>
    <property type="molecule type" value="Genomic_DNA"/>
</dbReference>
<dbReference type="RefSeq" id="WP_024902093.1">
    <property type="nucleotide sequence ID" value="NZ_CADFGU010000001.1"/>
</dbReference>
<dbReference type="PANTHER" id="PTHR36835">
    <property type="entry name" value="CYTOCHROME BO(3) UBIQUINOL OXIDASE SUBUNIT 4"/>
    <property type="match status" value="1"/>
</dbReference>
<keyword evidence="6" id="KW-1003">Cell membrane</keyword>
<dbReference type="Proteomes" id="UP000033618">
    <property type="component" value="Unassembled WGS sequence"/>
</dbReference>
<reference evidence="18 19" key="1">
    <citation type="submission" date="2015-03" db="EMBL/GenBank/DDBJ databases">
        <title>Draft Genome Sequence of Burkholderia andropogonis type strain ICMP2807, isolated from Sorghum bicolor.</title>
        <authorList>
            <person name="Lopes-Santos L."/>
            <person name="Castro D.B."/>
            <person name="Ottoboni L.M."/>
            <person name="Park D."/>
            <person name="Weirc B.S."/>
            <person name="Destefano S.A."/>
        </authorList>
    </citation>
    <scope>NUCLEOTIDE SEQUENCE [LARGE SCALE GENOMIC DNA]</scope>
    <source>
        <strain evidence="18 19">ICMP2807</strain>
    </source>
</reference>
<dbReference type="GO" id="GO:0015078">
    <property type="term" value="F:proton transmembrane transporter activity"/>
    <property type="evidence" value="ECO:0007669"/>
    <property type="project" value="TreeGrafter"/>
</dbReference>
<comment type="caution">
    <text evidence="18">The sequence shown here is derived from an EMBL/GenBank/DDBJ whole genome shotgun (WGS) entry which is preliminary data.</text>
</comment>
<evidence type="ECO:0000256" key="10">
    <source>
        <dbReference type="ARBA" id="ARBA00023002"/>
    </source>
</evidence>
<proteinExistence type="inferred from homology"/>
<dbReference type="OrthoDB" id="2375888at2"/>
<evidence type="ECO:0000256" key="12">
    <source>
        <dbReference type="ARBA" id="ARBA00025694"/>
    </source>
</evidence>
<dbReference type="InterPro" id="IPR050968">
    <property type="entry name" value="Cytochrome_c_oxidase_bac_sub4"/>
</dbReference>
<keyword evidence="5" id="KW-0813">Transport</keyword>
<feature type="transmembrane region" description="Helical" evidence="17">
    <location>
        <begin position="25"/>
        <end position="48"/>
    </location>
</feature>